<evidence type="ECO:0000313" key="3">
    <source>
        <dbReference type="Proteomes" id="UP001233999"/>
    </source>
</evidence>
<reference evidence="2" key="2">
    <citation type="submission" date="2023-05" db="EMBL/GenBank/DDBJ databases">
        <authorList>
            <person name="Fouks B."/>
        </authorList>
    </citation>
    <scope>NUCLEOTIDE SEQUENCE</scope>
    <source>
        <strain evidence="2">Stay&amp;Tobe</strain>
        <tissue evidence="2">Testes</tissue>
    </source>
</reference>
<protein>
    <submittedName>
        <fullName evidence="2">Uncharacterized protein</fullName>
    </submittedName>
</protein>
<feature type="transmembrane region" description="Helical" evidence="1">
    <location>
        <begin position="6"/>
        <end position="26"/>
    </location>
</feature>
<keyword evidence="1" id="KW-1133">Transmembrane helix</keyword>
<name>A0AAD8EP24_DIPPU</name>
<keyword evidence="1" id="KW-0812">Transmembrane</keyword>
<dbReference type="Proteomes" id="UP001233999">
    <property type="component" value="Unassembled WGS sequence"/>
</dbReference>
<organism evidence="2 3">
    <name type="scientific">Diploptera punctata</name>
    <name type="common">Pacific beetle cockroach</name>
    <dbReference type="NCBI Taxonomy" id="6984"/>
    <lineage>
        <taxon>Eukaryota</taxon>
        <taxon>Metazoa</taxon>
        <taxon>Ecdysozoa</taxon>
        <taxon>Arthropoda</taxon>
        <taxon>Hexapoda</taxon>
        <taxon>Insecta</taxon>
        <taxon>Pterygota</taxon>
        <taxon>Neoptera</taxon>
        <taxon>Polyneoptera</taxon>
        <taxon>Dictyoptera</taxon>
        <taxon>Blattodea</taxon>
        <taxon>Blaberoidea</taxon>
        <taxon>Blaberidae</taxon>
        <taxon>Diplopterinae</taxon>
        <taxon>Diploptera</taxon>
    </lineage>
</organism>
<dbReference type="EMBL" id="JASPKZ010001618">
    <property type="protein sequence ID" value="KAJ9597298.1"/>
    <property type="molecule type" value="Genomic_DNA"/>
</dbReference>
<reference evidence="2" key="1">
    <citation type="journal article" date="2023" name="IScience">
        <title>Live-bearing cockroach genome reveals convergent evolutionary mechanisms linked to viviparity in insects and beyond.</title>
        <authorList>
            <person name="Fouks B."/>
            <person name="Harrison M.C."/>
            <person name="Mikhailova A.A."/>
            <person name="Marchal E."/>
            <person name="English S."/>
            <person name="Carruthers M."/>
            <person name="Jennings E.C."/>
            <person name="Chiamaka E.L."/>
            <person name="Frigard R.A."/>
            <person name="Pippel M."/>
            <person name="Attardo G.M."/>
            <person name="Benoit J.B."/>
            <person name="Bornberg-Bauer E."/>
            <person name="Tobe S.S."/>
        </authorList>
    </citation>
    <scope>NUCLEOTIDE SEQUENCE</scope>
    <source>
        <strain evidence="2">Stay&amp;Tobe</strain>
    </source>
</reference>
<evidence type="ECO:0000256" key="1">
    <source>
        <dbReference type="SAM" id="Phobius"/>
    </source>
</evidence>
<evidence type="ECO:0000313" key="2">
    <source>
        <dbReference type="EMBL" id="KAJ9597298.1"/>
    </source>
</evidence>
<feature type="non-terminal residue" evidence="2">
    <location>
        <position position="1"/>
    </location>
</feature>
<keyword evidence="3" id="KW-1185">Reference proteome</keyword>
<feature type="transmembrane region" description="Helical" evidence="1">
    <location>
        <begin position="33"/>
        <end position="50"/>
    </location>
</feature>
<dbReference type="AlphaFoldDB" id="A0AAD8EP24"/>
<proteinExistence type="predicted"/>
<keyword evidence="1" id="KW-0472">Membrane</keyword>
<accession>A0AAD8EP24</accession>
<feature type="non-terminal residue" evidence="2">
    <location>
        <position position="53"/>
    </location>
</feature>
<gene>
    <name evidence="2" type="ORF">L9F63_011819</name>
</gene>
<sequence>FSLNPLPYFFVYFYLVFIAEMGIYGFLNYKQNFSFFLIFYSYYCRLLSALDSS</sequence>
<comment type="caution">
    <text evidence="2">The sequence shown here is derived from an EMBL/GenBank/DDBJ whole genome shotgun (WGS) entry which is preliminary data.</text>
</comment>